<protein>
    <recommendedName>
        <fullName evidence="6">PWWP domain-containing protein</fullName>
    </recommendedName>
</protein>
<feature type="compositionally biased region" description="Polar residues" evidence="5">
    <location>
        <begin position="332"/>
        <end position="341"/>
    </location>
</feature>
<accession>A0AAP0DF69</accession>
<feature type="compositionally biased region" description="Polar residues" evidence="5">
    <location>
        <begin position="593"/>
        <end position="614"/>
    </location>
</feature>
<feature type="region of interest" description="Disordered" evidence="5">
    <location>
        <begin position="963"/>
        <end position="1024"/>
    </location>
</feature>
<gene>
    <name evidence="7" type="ORF">SSX86_007710</name>
</gene>
<feature type="region of interest" description="Disordered" evidence="5">
    <location>
        <begin position="923"/>
        <end position="944"/>
    </location>
</feature>
<feature type="compositionally biased region" description="Polar residues" evidence="5">
    <location>
        <begin position="934"/>
        <end position="944"/>
    </location>
</feature>
<dbReference type="AlphaFoldDB" id="A0AAP0DF69"/>
<evidence type="ECO:0000256" key="3">
    <source>
        <dbReference type="ARBA" id="ARBA00023242"/>
    </source>
</evidence>
<dbReference type="Pfam" id="PF00855">
    <property type="entry name" value="PWWP"/>
    <property type="match status" value="1"/>
</dbReference>
<feature type="domain" description="PWWP" evidence="6">
    <location>
        <begin position="139"/>
        <end position="200"/>
    </location>
</feature>
<dbReference type="GO" id="GO:0006355">
    <property type="term" value="P:regulation of DNA-templated transcription"/>
    <property type="evidence" value="ECO:0007669"/>
    <property type="project" value="UniProtKB-ARBA"/>
</dbReference>
<dbReference type="EMBL" id="JBCNJP010000009">
    <property type="protein sequence ID" value="KAK9073386.1"/>
    <property type="molecule type" value="Genomic_DNA"/>
</dbReference>
<dbReference type="SMART" id="SM00293">
    <property type="entry name" value="PWWP"/>
    <property type="match status" value="1"/>
</dbReference>
<keyword evidence="1" id="KW-0805">Transcription regulation</keyword>
<proteinExistence type="inferred from homology"/>
<evidence type="ECO:0000256" key="1">
    <source>
        <dbReference type="ARBA" id="ARBA00023015"/>
    </source>
</evidence>
<feature type="compositionally biased region" description="Low complexity" evidence="5">
    <location>
        <begin position="970"/>
        <end position="981"/>
    </location>
</feature>
<feature type="compositionally biased region" description="Basic and acidic residues" evidence="5">
    <location>
        <begin position="710"/>
        <end position="725"/>
    </location>
</feature>
<evidence type="ECO:0000256" key="2">
    <source>
        <dbReference type="ARBA" id="ARBA00023163"/>
    </source>
</evidence>
<evidence type="ECO:0000313" key="8">
    <source>
        <dbReference type="Proteomes" id="UP001408789"/>
    </source>
</evidence>
<keyword evidence="8" id="KW-1185">Reference proteome</keyword>
<evidence type="ECO:0000256" key="5">
    <source>
        <dbReference type="SAM" id="MobiDB-lite"/>
    </source>
</evidence>
<dbReference type="Proteomes" id="UP001408789">
    <property type="component" value="Unassembled WGS sequence"/>
</dbReference>
<dbReference type="InterPro" id="IPR000313">
    <property type="entry name" value="PWWP_dom"/>
</dbReference>
<comment type="similarity">
    <text evidence="4">Belongs to the PDP family.</text>
</comment>
<evidence type="ECO:0000256" key="4">
    <source>
        <dbReference type="ARBA" id="ARBA00060746"/>
    </source>
</evidence>
<comment type="caution">
    <text evidence="7">The sequence shown here is derived from an EMBL/GenBank/DDBJ whole genome shotgun (WGS) entry which is preliminary data.</text>
</comment>
<keyword evidence="3" id="KW-0539">Nucleus</keyword>
<dbReference type="CDD" id="cd05162">
    <property type="entry name" value="PWWP"/>
    <property type="match status" value="1"/>
</dbReference>
<feature type="compositionally biased region" description="Basic and acidic residues" evidence="5">
    <location>
        <begin position="868"/>
        <end position="882"/>
    </location>
</feature>
<dbReference type="GO" id="GO:2000028">
    <property type="term" value="P:regulation of photoperiodism, flowering"/>
    <property type="evidence" value="ECO:0007669"/>
    <property type="project" value="UniProtKB-ARBA"/>
</dbReference>
<dbReference type="InterPro" id="IPR052657">
    <property type="entry name" value="PDP_family_Arabidopsis"/>
</dbReference>
<feature type="compositionally biased region" description="Pro residues" evidence="5">
    <location>
        <begin position="987"/>
        <end position="1013"/>
    </location>
</feature>
<sequence>MMDGDVGGDSTNPSVESESVRDGSSSENRVDSASVHVIGDSTAVEVVESVVRSVAEGSIDSVSAEENVRDSNNEASSNRSHGSVKHVTSEQKKVQRRKDAKSKESTSPVYDSMISAFDEYAANGSAATEDRSPGHGFEVGDMVWGKVKSHPWWPGHIFSEKFATASVRRSKRDGLLLVAFFGDSSYGWFHPSELIPFDSSFADKSRQTTSKTFIKAVEEAMDEVSRRSALGLSCMCRSKNNFRQTDVQGYFAVDVSDYEPGAVYSIDAIQKARDSFHPSSALDFVRRLALEPTGMEHGVDFVKNKAKVVSYRRAVYEEFDETYAQAFGYDSVRQSSGSTQEPDPRKTPSKAPLSGRQVFADTSGKGKSSAKPNKPKDHAKKDKYLLKRREEPKEVKAHQKKERDKVTSPSQLGHIEEDVALPAGDYVLQKRVSATTHDELPSKDSGASVEDTPVVVDFGDPGIQTIKNKRVDGNDLDRITVSQMEDKKTTFDSVVDKAPSDKRAVTQNDILSSGPYKMSSSENADEGPKTVKVSKRPVGEMGSSEKKKKKRKKEQLISDGTGKVGPVDKEKVSAKKHLQSSVPSIQDPHGPDNNKSITSHTSGTKDATGLDNNETELSPVLGDLHLLALDPFHAINRGRLVKTRQVFLKFRSLVFQKSLNLSPPAEDDEGDGTTYSSKSSENRIGVAPVKSPSNSSVRPDDPTVGGRKRGPSDRQEEMAARKKKKVGEIRNLTKERKVIKKIVEQPTPTVKQPVVKTMKKPGPELTKKTEQRAPPDPTMLLIKFPQGGSLPSTNELKARFARFGPMDHSATRIYWNTYGCRMVYRHRAHAEAARRFVVGSSSLFGNVDVKCTLKDVGVDLEPQPPVKVPKEDYQPSGLEDRGPPSSMVPAAASSVQLKSILKKSGGEEAAGNGGRGRVKFILGGEESQTEKKNGASSFSKSHSTMDINSKNFQKAVLQSSSNPLPPLLPLPTSTTSVISSTAQFTRPPLPPPPPPPTNSMHYAPPPRLPPPPSLTYGGGGGGEMTTKTPPLAAEVDISHQMMSLLTKCNEVVTNVTNMFGYVPYRPL</sequence>
<feature type="region of interest" description="Disordered" evidence="5">
    <location>
        <begin position="661"/>
        <end position="725"/>
    </location>
</feature>
<evidence type="ECO:0000259" key="6">
    <source>
        <dbReference type="PROSITE" id="PS50812"/>
    </source>
</evidence>
<feature type="region of interest" description="Disordered" evidence="5">
    <location>
        <begin position="485"/>
        <end position="614"/>
    </location>
</feature>
<dbReference type="GO" id="GO:0035098">
    <property type="term" value="C:ESC/E(Z) complex"/>
    <property type="evidence" value="ECO:0007669"/>
    <property type="project" value="UniProtKB-ARBA"/>
</dbReference>
<dbReference type="PANTHER" id="PTHR10688:SF15">
    <property type="entry name" value="PWWP DOMAIN-CONTAINING PROTEIN"/>
    <property type="match status" value="1"/>
</dbReference>
<feature type="region of interest" description="Disordered" evidence="5">
    <location>
        <begin position="332"/>
        <end position="415"/>
    </location>
</feature>
<feature type="compositionally biased region" description="Polar residues" evidence="5">
    <location>
        <begin position="9"/>
        <end position="27"/>
    </location>
</feature>
<name>A0AAP0DF69_9ASTR</name>
<dbReference type="FunFam" id="2.30.30.140:FF:000115">
    <property type="entry name" value="Tudor/PWWP/MBT superfamily protein"/>
    <property type="match status" value="1"/>
</dbReference>
<dbReference type="SUPFAM" id="SSF63748">
    <property type="entry name" value="Tudor/PWWP/MBT"/>
    <property type="match status" value="1"/>
</dbReference>
<feature type="region of interest" description="Disordered" evidence="5">
    <location>
        <begin position="436"/>
        <end position="461"/>
    </location>
</feature>
<evidence type="ECO:0000313" key="7">
    <source>
        <dbReference type="EMBL" id="KAK9073386.1"/>
    </source>
</evidence>
<reference evidence="7 8" key="1">
    <citation type="submission" date="2024-04" db="EMBL/GenBank/DDBJ databases">
        <title>The reference genome of an endangered Asteraceae, Deinandra increscens subsp. villosa, native to the Central Coast of California.</title>
        <authorList>
            <person name="Guilliams M."/>
            <person name="Hasenstab-Lehman K."/>
            <person name="Meyer R."/>
            <person name="Mcevoy S."/>
        </authorList>
    </citation>
    <scope>NUCLEOTIDE SEQUENCE [LARGE SCALE GENOMIC DNA]</scope>
    <source>
        <tissue evidence="7">Leaf</tissue>
    </source>
</reference>
<dbReference type="PANTHER" id="PTHR10688">
    <property type="entry name" value="PWWP DOMAIN-CONTAINING PROTEIN"/>
    <property type="match status" value="1"/>
</dbReference>
<dbReference type="PROSITE" id="PS50812">
    <property type="entry name" value="PWWP"/>
    <property type="match status" value="1"/>
</dbReference>
<feature type="compositionally biased region" description="Basic and acidic residues" evidence="5">
    <location>
        <begin position="374"/>
        <end position="406"/>
    </location>
</feature>
<dbReference type="Gene3D" id="2.30.30.140">
    <property type="match status" value="1"/>
</dbReference>
<keyword evidence="2" id="KW-0804">Transcription</keyword>
<feature type="region of interest" description="Disordered" evidence="5">
    <location>
        <begin position="1"/>
        <end position="42"/>
    </location>
</feature>
<feature type="region of interest" description="Disordered" evidence="5">
    <location>
        <begin position="859"/>
        <end position="890"/>
    </location>
</feature>
<feature type="compositionally biased region" description="Basic and acidic residues" evidence="5">
    <location>
        <begin position="485"/>
        <end position="504"/>
    </location>
</feature>
<feature type="region of interest" description="Disordered" evidence="5">
    <location>
        <begin position="55"/>
        <end position="108"/>
    </location>
</feature>
<organism evidence="7 8">
    <name type="scientific">Deinandra increscens subsp. villosa</name>
    <dbReference type="NCBI Taxonomy" id="3103831"/>
    <lineage>
        <taxon>Eukaryota</taxon>
        <taxon>Viridiplantae</taxon>
        <taxon>Streptophyta</taxon>
        <taxon>Embryophyta</taxon>
        <taxon>Tracheophyta</taxon>
        <taxon>Spermatophyta</taxon>
        <taxon>Magnoliopsida</taxon>
        <taxon>eudicotyledons</taxon>
        <taxon>Gunneridae</taxon>
        <taxon>Pentapetalae</taxon>
        <taxon>asterids</taxon>
        <taxon>campanulids</taxon>
        <taxon>Asterales</taxon>
        <taxon>Asteraceae</taxon>
        <taxon>Asteroideae</taxon>
        <taxon>Heliantheae alliance</taxon>
        <taxon>Madieae</taxon>
        <taxon>Madiinae</taxon>
        <taxon>Deinandra</taxon>
    </lineage>
</organism>